<evidence type="ECO:0000313" key="3">
    <source>
        <dbReference type="Proteomes" id="UP000027936"/>
    </source>
</evidence>
<dbReference type="EMBL" id="JJRY01000022">
    <property type="protein sequence ID" value="KEF36763.1"/>
    <property type="molecule type" value="Genomic_DNA"/>
</dbReference>
<feature type="domain" description="GyrI-like small molecule binding" evidence="1">
    <location>
        <begin position="5"/>
        <end position="45"/>
    </location>
</feature>
<dbReference type="PATRIC" id="fig|1348973.3.peg.3896"/>
<dbReference type="SUPFAM" id="SSF55136">
    <property type="entry name" value="Probable bacterial effector-binding domain"/>
    <property type="match status" value="1"/>
</dbReference>
<reference evidence="2 3" key="1">
    <citation type="submission" date="2014-04" db="EMBL/GenBank/DDBJ databases">
        <title>Draft genome sequence of Bacillus azotoformans MEV2011, a (co-) denitrifying strain unable to grow in the presence of oxygen.</title>
        <authorList>
            <person name="Nielsen M."/>
            <person name="Schreiber L."/>
            <person name="Finster K."/>
            <person name="Schramm A."/>
        </authorList>
    </citation>
    <scope>NUCLEOTIDE SEQUENCE [LARGE SCALE GENOMIC DNA]</scope>
    <source>
        <strain evidence="2 3">MEV2011</strain>
    </source>
</reference>
<organism evidence="2 3">
    <name type="scientific">Schinkia azotoformans MEV2011</name>
    <dbReference type="NCBI Taxonomy" id="1348973"/>
    <lineage>
        <taxon>Bacteria</taxon>
        <taxon>Bacillati</taxon>
        <taxon>Bacillota</taxon>
        <taxon>Bacilli</taxon>
        <taxon>Bacillales</taxon>
        <taxon>Bacillaceae</taxon>
        <taxon>Calidifontibacillus/Schinkia group</taxon>
        <taxon>Schinkia</taxon>
    </lineage>
</organism>
<dbReference type="OrthoDB" id="9801123at2"/>
<dbReference type="RefSeq" id="WP_081847342.1">
    <property type="nucleotide sequence ID" value="NZ_JJRY01000022.1"/>
</dbReference>
<comment type="caution">
    <text evidence="2">The sequence shown here is derived from an EMBL/GenBank/DDBJ whole genome shotgun (WGS) entry which is preliminary data.</text>
</comment>
<dbReference type="InterPro" id="IPR029442">
    <property type="entry name" value="GyrI-like"/>
</dbReference>
<dbReference type="Proteomes" id="UP000027936">
    <property type="component" value="Unassembled WGS sequence"/>
</dbReference>
<dbReference type="AlphaFoldDB" id="A0A072NIP1"/>
<dbReference type="Gene3D" id="3.20.80.10">
    <property type="entry name" value="Regulatory factor, effector binding domain"/>
    <property type="match status" value="1"/>
</dbReference>
<name>A0A072NIP1_SCHAZ</name>
<evidence type="ECO:0000259" key="1">
    <source>
        <dbReference type="Pfam" id="PF06445"/>
    </source>
</evidence>
<protein>
    <recommendedName>
        <fullName evidence="1">GyrI-like small molecule binding domain-containing protein</fullName>
    </recommendedName>
</protein>
<dbReference type="InterPro" id="IPR011256">
    <property type="entry name" value="Reg_factor_effector_dom_sf"/>
</dbReference>
<dbReference type="Pfam" id="PF06445">
    <property type="entry name" value="GyrI-like"/>
    <property type="match status" value="1"/>
</dbReference>
<accession>A0A072NIP1</accession>
<evidence type="ECO:0000313" key="2">
    <source>
        <dbReference type="EMBL" id="KEF36763.1"/>
    </source>
</evidence>
<gene>
    <name evidence="2" type="ORF">M670_04014</name>
</gene>
<proteinExistence type="predicted"/>
<sequence length="53" mass="6089">MSNIQSPNVCFQKMWKRIYSEWFPSSGYGHGNGPEIEVYLEGDATAKDYGKRD</sequence>